<accession>A0A8A3PLG3</accession>
<organism evidence="3 4">
    <name type="scientific">Monilinia vaccinii-corymbosi</name>
    <dbReference type="NCBI Taxonomy" id="61207"/>
    <lineage>
        <taxon>Eukaryota</taxon>
        <taxon>Fungi</taxon>
        <taxon>Dikarya</taxon>
        <taxon>Ascomycota</taxon>
        <taxon>Pezizomycotina</taxon>
        <taxon>Leotiomycetes</taxon>
        <taxon>Helotiales</taxon>
        <taxon>Sclerotiniaceae</taxon>
        <taxon>Monilinia</taxon>
    </lineage>
</organism>
<gene>
    <name evidence="3" type="ORF">DSL72_007378</name>
</gene>
<evidence type="ECO:0000256" key="2">
    <source>
        <dbReference type="SAM" id="SignalP"/>
    </source>
</evidence>
<feature type="compositionally biased region" description="Pro residues" evidence="1">
    <location>
        <begin position="88"/>
        <end position="98"/>
    </location>
</feature>
<evidence type="ECO:0000313" key="4">
    <source>
        <dbReference type="Proteomes" id="UP000672032"/>
    </source>
</evidence>
<protein>
    <submittedName>
        <fullName evidence="3">Uncharacterized protein</fullName>
    </submittedName>
</protein>
<sequence length="152" mass="16539">MLFSRDFVMLVAFATTGAVAAPFAEAQPAEYTPLVPVTRLPGPPAKRDGVRFADPEPTFTTAINLIPGPPGKRNAAPLDPFDQDYHYPPAPYTPPTPAPAARRDDRNDHKYKNLARASIIATKAKRDGYGQYYNYGDYGNIPTATPTAAPNY</sequence>
<keyword evidence="2" id="KW-0732">Signal</keyword>
<evidence type="ECO:0000313" key="3">
    <source>
        <dbReference type="EMBL" id="QSZ36252.1"/>
    </source>
</evidence>
<proteinExistence type="predicted"/>
<reference evidence="3" key="1">
    <citation type="submission" date="2020-10" db="EMBL/GenBank/DDBJ databases">
        <title>Genome Sequence of Monilinia vaccinii-corymbosi Sheds Light on Mummy Berry Disease Infection of Blueberry and Mating Type.</title>
        <authorList>
            <person name="Yow A.G."/>
            <person name="Zhang Y."/>
            <person name="Bansal K."/>
            <person name="Eacker S.M."/>
            <person name="Sullivan S."/>
            <person name="Liachko I."/>
            <person name="Cubeta M.A."/>
            <person name="Rollins J.A."/>
            <person name="Ashrafi H."/>
        </authorList>
    </citation>
    <scope>NUCLEOTIDE SEQUENCE</scope>
    <source>
        <strain evidence="3">RL-1</strain>
    </source>
</reference>
<keyword evidence="4" id="KW-1185">Reference proteome</keyword>
<feature type="region of interest" description="Disordered" evidence="1">
    <location>
        <begin position="61"/>
        <end position="109"/>
    </location>
</feature>
<feature type="chain" id="PRO_5032299124" evidence="2">
    <location>
        <begin position="27"/>
        <end position="152"/>
    </location>
</feature>
<name>A0A8A3PLG3_9HELO</name>
<feature type="signal peptide" evidence="2">
    <location>
        <begin position="1"/>
        <end position="26"/>
    </location>
</feature>
<dbReference type="AlphaFoldDB" id="A0A8A3PLG3"/>
<evidence type="ECO:0000256" key="1">
    <source>
        <dbReference type="SAM" id="MobiDB-lite"/>
    </source>
</evidence>
<dbReference type="Proteomes" id="UP000672032">
    <property type="component" value="Chromosome 6"/>
</dbReference>
<dbReference type="EMBL" id="CP063410">
    <property type="protein sequence ID" value="QSZ36252.1"/>
    <property type="molecule type" value="Genomic_DNA"/>
</dbReference>